<dbReference type="InterPro" id="IPR036942">
    <property type="entry name" value="Beta-barrel_TonB_sf"/>
</dbReference>
<keyword evidence="4 10" id="KW-1134">Transmembrane beta strand</keyword>
<evidence type="ECO:0000256" key="6">
    <source>
        <dbReference type="ARBA" id="ARBA00023077"/>
    </source>
</evidence>
<evidence type="ECO:0000313" key="16">
    <source>
        <dbReference type="EMBL" id="MQA20383.1"/>
    </source>
</evidence>
<evidence type="ECO:0000256" key="5">
    <source>
        <dbReference type="ARBA" id="ARBA00022692"/>
    </source>
</evidence>
<dbReference type="EMBL" id="WHUF01000003">
    <property type="protein sequence ID" value="MQA20383.1"/>
    <property type="molecule type" value="Genomic_DNA"/>
</dbReference>
<comment type="subcellular location">
    <subcellularLocation>
        <location evidence="1 10">Cell outer membrane</location>
        <topology evidence="1 10">Multi-pass membrane protein</topology>
    </subcellularLocation>
</comment>
<evidence type="ECO:0000256" key="12">
    <source>
        <dbReference type="SAM" id="MobiDB-lite"/>
    </source>
</evidence>
<keyword evidence="8 16" id="KW-0675">Receptor</keyword>
<dbReference type="PANTHER" id="PTHR47234">
    <property type="match status" value="1"/>
</dbReference>
<sequence length="888" mass="95616">MVETVVARSVRLACVGGLLGLSLSAPLAQAQTGDQPIQRVEVTGSSIKRLVSETANPLTVIRADDFVKQGLTTAQEVLDRIPSNSSSFGSSNVVGGNSSGLPTGGQASADLRGLGGDKTLVLLNGRRIANHPYDGASVDLNIIPVSALERVEVLRDGASAIYGTDAIGGVINFITKRSVTTTTITGEIIAPRKVGADEHRVNLSSGFGDLEKDGYNVFGVFDYHKLDILTSQQREFSKTGVIPERGLNLTSGTTYPGNYFDPTSGAAGNPGFAKGCDAPLSVPRASNGTCREDYTRLIDDLPAQKQTAFFGKATFKINNDHQASIEYLHSENDVVSHTAPPPQTGLILPKSSKYYPGNSGGVPAMPGLSGDPLSVNWRPTEAGQREINSKGAADRLSIAAEGLFKDWDYKTGFTLSESRSAEYFTGGYVRDESFAAGVFNGTLNPFGLQDAAGKTYLASTALRGQVQSGKTRNTGIDAKASRELMDLGGGKLAVAVGGELRREEADFFVNRDIAGQAASSGLSGSQSTNGSRTIKAVFGELNMPLIKDLEVQFATRYDKYSDVGSTTNPKLGVRYQPTKQVLLRGSASTGFRAPTLFEKNAPRSKNDTNNSYNDPVLCPGGVLSSNPIANPLRDCDLQQFKLQGGNANLSPEKSKTYSVGVVLEPVQQVTLALDYWNIRLKDKINALPEEAIYGDYAKYKERFLRNPDGSPYAILDLKENLGKVNTDGVDMSLTLRSGTTGYGNFTLTVDGTYVHKYEYQDERDGPFIQNVGRYAANNPVFRWKHNAALNWRLGTWSATLAQSYKSGYTDQNLDIAPQFKNSVPSYSLWNLSGTYTGFAGLSLTAGVKNLLDKEPPFSNQGTLFQKGYDPRYTDPVGRALYARASYTF</sequence>
<reference evidence="16 17" key="1">
    <citation type="submission" date="2019-10" db="EMBL/GenBank/DDBJ databases">
        <title>Two novel species isolated from a subtropical stream in China.</title>
        <authorList>
            <person name="Lu H."/>
        </authorList>
    </citation>
    <scope>NUCLEOTIDE SEQUENCE [LARGE SCALE GENOMIC DNA]</scope>
    <source>
        <strain evidence="16 17">FT103W</strain>
    </source>
</reference>
<name>A0A843SDV6_9BURK</name>
<evidence type="ECO:0000256" key="11">
    <source>
        <dbReference type="RuleBase" id="RU003357"/>
    </source>
</evidence>
<keyword evidence="5 10" id="KW-0812">Transmembrane</keyword>
<dbReference type="AlphaFoldDB" id="A0A843SDV6"/>
<feature type="chain" id="PRO_5032773609" evidence="13">
    <location>
        <begin position="31"/>
        <end position="888"/>
    </location>
</feature>
<evidence type="ECO:0000256" key="4">
    <source>
        <dbReference type="ARBA" id="ARBA00022452"/>
    </source>
</evidence>
<keyword evidence="9 10" id="KW-0998">Cell outer membrane</keyword>
<dbReference type="Gene3D" id="2.170.130.10">
    <property type="entry name" value="TonB-dependent receptor, plug domain"/>
    <property type="match status" value="1"/>
</dbReference>
<comment type="similarity">
    <text evidence="2 10 11">Belongs to the TonB-dependent receptor family.</text>
</comment>
<evidence type="ECO:0000256" key="1">
    <source>
        <dbReference type="ARBA" id="ARBA00004571"/>
    </source>
</evidence>
<keyword evidence="13" id="KW-0732">Signal</keyword>
<dbReference type="InterPro" id="IPR039426">
    <property type="entry name" value="TonB-dep_rcpt-like"/>
</dbReference>
<evidence type="ECO:0000256" key="13">
    <source>
        <dbReference type="SAM" id="SignalP"/>
    </source>
</evidence>
<evidence type="ECO:0000256" key="8">
    <source>
        <dbReference type="ARBA" id="ARBA00023170"/>
    </source>
</evidence>
<keyword evidence="7 10" id="KW-0472">Membrane</keyword>
<evidence type="ECO:0000256" key="3">
    <source>
        <dbReference type="ARBA" id="ARBA00022448"/>
    </source>
</evidence>
<evidence type="ECO:0000256" key="10">
    <source>
        <dbReference type="PROSITE-ProRule" id="PRU01360"/>
    </source>
</evidence>
<dbReference type="SUPFAM" id="SSF56935">
    <property type="entry name" value="Porins"/>
    <property type="match status" value="1"/>
</dbReference>
<evidence type="ECO:0000259" key="14">
    <source>
        <dbReference type="Pfam" id="PF00593"/>
    </source>
</evidence>
<dbReference type="Pfam" id="PF00593">
    <property type="entry name" value="TonB_dep_Rec_b-barrel"/>
    <property type="match status" value="1"/>
</dbReference>
<gene>
    <name evidence="16" type="ORF">GEV01_12760</name>
</gene>
<accession>A0A843SDV6</accession>
<keyword evidence="3 10" id="KW-0813">Transport</keyword>
<dbReference type="InterPro" id="IPR000531">
    <property type="entry name" value="Beta-barrel_TonB"/>
</dbReference>
<evidence type="ECO:0000259" key="15">
    <source>
        <dbReference type="Pfam" id="PF07715"/>
    </source>
</evidence>
<dbReference type="Proteomes" id="UP000444318">
    <property type="component" value="Unassembled WGS sequence"/>
</dbReference>
<evidence type="ECO:0000256" key="9">
    <source>
        <dbReference type="ARBA" id="ARBA00023237"/>
    </source>
</evidence>
<feature type="region of interest" description="Disordered" evidence="12">
    <location>
        <begin position="594"/>
        <end position="613"/>
    </location>
</feature>
<dbReference type="InterPro" id="IPR012910">
    <property type="entry name" value="Plug_dom"/>
</dbReference>
<evidence type="ECO:0000313" key="17">
    <source>
        <dbReference type="Proteomes" id="UP000444318"/>
    </source>
</evidence>
<feature type="domain" description="TonB-dependent receptor plug" evidence="15">
    <location>
        <begin position="52"/>
        <end position="170"/>
    </location>
</feature>
<keyword evidence="17" id="KW-1185">Reference proteome</keyword>
<proteinExistence type="inferred from homology"/>
<dbReference type="CDD" id="cd01347">
    <property type="entry name" value="ligand_gated_channel"/>
    <property type="match status" value="1"/>
</dbReference>
<dbReference type="PANTHER" id="PTHR47234:SF2">
    <property type="entry name" value="TONB-DEPENDENT RECEPTOR"/>
    <property type="match status" value="1"/>
</dbReference>
<dbReference type="GO" id="GO:0009279">
    <property type="term" value="C:cell outer membrane"/>
    <property type="evidence" value="ECO:0007669"/>
    <property type="project" value="UniProtKB-SubCell"/>
</dbReference>
<feature type="domain" description="TonB-dependent receptor-like beta-barrel" evidence="14">
    <location>
        <begin position="401"/>
        <end position="850"/>
    </location>
</feature>
<organism evidence="16 17">
    <name type="scientific">Rugamonas rivuli</name>
    <dbReference type="NCBI Taxonomy" id="2743358"/>
    <lineage>
        <taxon>Bacteria</taxon>
        <taxon>Pseudomonadati</taxon>
        <taxon>Pseudomonadota</taxon>
        <taxon>Betaproteobacteria</taxon>
        <taxon>Burkholderiales</taxon>
        <taxon>Oxalobacteraceae</taxon>
        <taxon>Telluria group</taxon>
        <taxon>Rugamonas</taxon>
    </lineage>
</organism>
<comment type="caution">
    <text evidence="16">The sequence shown here is derived from an EMBL/GenBank/DDBJ whole genome shotgun (WGS) entry which is preliminary data.</text>
</comment>
<evidence type="ECO:0000256" key="2">
    <source>
        <dbReference type="ARBA" id="ARBA00009810"/>
    </source>
</evidence>
<protein>
    <submittedName>
        <fullName evidence="16">TonB-dependent receptor</fullName>
    </submittedName>
</protein>
<dbReference type="Gene3D" id="2.40.170.20">
    <property type="entry name" value="TonB-dependent receptor, beta-barrel domain"/>
    <property type="match status" value="1"/>
</dbReference>
<evidence type="ECO:0000256" key="7">
    <source>
        <dbReference type="ARBA" id="ARBA00023136"/>
    </source>
</evidence>
<dbReference type="InterPro" id="IPR037066">
    <property type="entry name" value="Plug_dom_sf"/>
</dbReference>
<dbReference type="PROSITE" id="PS52016">
    <property type="entry name" value="TONB_DEPENDENT_REC_3"/>
    <property type="match status" value="1"/>
</dbReference>
<feature type="signal peptide" evidence="13">
    <location>
        <begin position="1"/>
        <end position="30"/>
    </location>
</feature>
<dbReference type="Pfam" id="PF07715">
    <property type="entry name" value="Plug"/>
    <property type="match status" value="1"/>
</dbReference>
<keyword evidence="6 11" id="KW-0798">TonB box</keyword>